<dbReference type="RefSeq" id="WP_128086469.1">
    <property type="nucleotide sequence ID" value="NZ_CP071405.1"/>
</dbReference>
<dbReference type="Proteomes" id="UP000317747">
    <property type="component" value="Unassembled WGS sequence"/>
</dbReference>
<evidence type="ECO:0000313" key="4">
    <source>
        <dbReference type="Proteomes" id="UP000317747"/>
    </source>
</evidence>
<dbReference type="OrthoDB" id="6546957at2"/>
<feature type="domain" description="DNA utilization protein HofO C-terminal" evidence="2">
    <location>
        <begin position="93"/>
        <end position="160"/>
    </location>
</feature>
<organism evidence="3 4">
    <name type="scientific">Pantoea deleyi</name>
    <dbReference type="NCBI Taxonomy" id="470932"/>
    <lineage>
        <taxon>Bacteria</taxon>
        <taxon>Pseudomonadati</taxon>
        <taxon>Pseudomonadota</taxon>
        <taxon>Gammaproteobacteria</taxon>
        <taxon>Enterobacterales</taxon>
        <taxon>Erwiniaceae</taxon>
        <taxon>Pantoea</taxon>
    </lineage>
</organism>
<dbReference type="Pfam" id="PF25319">
    <property type="entry name" value="HofO"/>
    <property type="match status" value="1"/>
</dbReference>
<name>A0A506PRS7_9GAMM</name>
<evidence type="ECO:0000256" key="1">
    <source>
        <dbReference type="SAM" id="Phobius"/>
    </source>
</evidence>
<dbReference type="InterPro" id="IPR057522">
    <property type="entry name" value="HofO_C"/>
</dbReference>
<dbReference type="AlphaFoldDB" id="A0A506PRS7"/>
<protein>
    <recommendedName>
        <fullName evidence="2">DNA utilization protein HofO C-terminal domain-containing protein</fullName>
    </recommendedName>
</protein>
<keyword evidence="1" id="KW-1133">Transmembrane helix</keyword>
<dbReference type="EMBL" id="VHJA01000085">
    <property type="protein sequence ID" value="TPV36361.1"/>
    <property type="molecule type" value="Genomic_DNA"/>
</dbReference>
<feature type="transmembrane region" description="Helical" evidence="1">
    <location>
        <begin position="17"/>
        <end position="36"/>
    </location>
</feature>
<keyword evidence="4" id="KW-1185">Reference proteome</keyword>
<evidence type="ECO:0000259" key="2">
    <source>
        <dbReference type="Pfam" id="PF25319"/>
    </source>
</evidence>
<proteinExistence type="predicted"/>
<keyword evidence="1" id="KW-0472">Membrane</keyword>
<comment type="caution">
    <text evidence="3">The sequence shown here is derived from an EMBL/GenBank/DDBJ whole genome shotgun (WGS) entry which is preliminary data.</text>
</comment>
<sequence length="162" mass="18334">MSEWWDRWWQMAALPRYGLLAIGAAGLLLIVGFAGLRPRQQALIAEQQALAQLTRTLQQRQQQWQQHPPGAQLQAQLQALQHARPEPGRAIDAILAARHHQLEAWQPDAASRTLTLHLQWPAFQTLFAELADGAAPFPHHFQLRAQQSFLVAQLWLEPDDAP</sequence>
<reference evidence="3 4" key="1">
    <citation type="submission" date="2019-06" db="EMBL/GenBank/DDBJ databases">
        <title>Taxogenomics and systematics of the genus Pantoea.</title>
        <authorList>
            <person name="Tambong J.T."/>
        </authorList>
    </citation>
    <scope>NUCLEOTIDE SEQUENCE [LARGE SCALE GENOMIC DNA]</scope>
    <source>
        <strain evidence="3 4">LMG 24200</strain>
    </source>
</reference>
<keyword evidence="1" id="KW-0812">Transmembrane</keyword>
<evidence type="ECO:0000313" key="3">
    <source>
        <dbReference type="EMBL" id="TPV36361.1"/>
    </source>
</evidence>
<accession>A0A506PRS7</accession>
<gene>
    <name evidence="3" type="ORF">FJW01_21070</name>
</gene>